<accession>A0A6J4VR21</accession>
<dbReference type="InterPro" id="IPR032874">
    <property type="entry name" value="DDE_dom"/>
</dbReference>
<name>A0A6J4VR21_9DEIN</name>
<keyword evidence="2" id="KW-0238">DNA-binding</keyword>
<dbReference type="InterPro" id="IPR052183">
    <property type="entry name" value="IS_Transposase"/>
</dbReference>
<dbReference type="GO" id="GO:0006310">
    <property type="term" value="P:DNA recombination"/>
    <property type="evidence" value="ECO:0007669"/>
    <property type="project" value="UniProtKB-KW"/>
</dbReference>
<proteinExistence type="predicted"/>
<dbReference type="EMBL" id="CADCWP010000274">
    <property type="protein sequence ID" value="CAA9582584.1"/>
    <property type="molecule type" value="Genomic_DNA"/>
</dbReference>
<evidence type="ECO:0000313" key="5">
    <source>
        <dbReference type="EMBL" id="CAA9582584.1"/>
    </source>
</evidence>
<evidence type="ECO:0000259" key="4">
    <source>
        <dbReference type="Pfam" id="PF13610"/>
    </source>
</evidence>
<dbReference type="Pfam" id="PF13610">
    <property type="entry name" value="DDE_Tnp_IS240"/>
    <property type="match status" value="1"/>
</dbReference>
<dbReference type="GO" id="GO:0003677">
    <property type="term" value="F:DNA binding"/>
    <property type="evidence" value="ECO:0007669"/>
    <property type="project" value="UniProtKB-KW"/>
</dbReference>
<evidence type="ECO:0000256" key="3">
    <source>
        <dbReference type="ARBA" id="ARBA00023172"/>
    </source>
</evidence>
<dbReference type="NCBIfam" id="NF033587">
    <property type="entry name" value="transpos_IS6"/>
    <property type="match status" value="1"/>
</dbReference>
<organism evidence="5">
    <name type="scientific">uncultured Truepera sp</name>
    <dbReference type="NCBI Taxonomy" id="543023"/>
    <lineage>
        <taxon>Bacteria</taxon>
        <taxon>Thermotogati</taxon>
        <taxon>Deinococcota</taxon>
        <taxon>Deinococci</taxon>
        <taxon>Trueperales</taxon>
        <taxon>Trueperaceae</taxon>
        <taxon>Truepera</taxon>
        <taxon>environmental samples</taxon>
    </lineage>
</organism>
<sequence>MIEASESPRGYRFPKLVIGHAVYLYHRLPISYRDVQELLFKRGIEVSHETVRTWCVRFGPDLAEALRQRKPRRGHVWHLDEMRIVMGGVTHWLWRAVNGYGDVLDVLLQKTRCKQAARRCLQRLLDEQEIPEQVVIDGLRSYGAAIRETPELSCALHIRVSAAERQNNLIEQSHRPTRDREHQQRGFRGLERAQAFLFIHAEVGNLFRYTRARTIARLRRRNWLCAFGSWGELSLSIP</sequence>
<dbReference type="AlphaFoldDB" id="A0A6J4VR21"/>
<dbReference type="GO" id="GO:0032196">
    <property type="term" value="P:transposition"/>
    <property type="evidence" value="ECO:0007669"/>
    <property type="project" value="UniProtKB-KW"/>
</dbReference>
<protein>
    <submittedName>
        <fullName evidence="5">Transposase</fullName>
    </submittedName>
</protein>
<feature type="domain" description="DDE" evidence="4">
    <location>
        <begin position="76"/>
        <end position="208"/>
    </location>
</feature>
<reference evidence="5" key="1">
    <citation type="submission" date="2020-02" db="EMBL/GenBank/DDBJ databases">
        <authorList>
            <person name="Meier V. D."/>
        </authorList>
    </citation>
    <scope>NUCLEOTIDE SEQUENCE</scope>
    <source>
        <strain evidence="5">AVDCRST_MAG86</strain>
    </source>
</reference>
<keyword evidence="1" id="KW-0815">Transposition</keyword>
<evidence type="ECO:0000256" key="1">
    <source>
        <dbReference type="ARBA" id="ARBA00022578"/>
    </source>
</evidence>
<gene>
    <name evidence="5" type="ORF">AVDCRST_MAG86-3015</name>
</gene>
<dbReference type="InterPro" id="IPR047930">
    <property type="entry name" value="Transpos_IS6"/>
</dbReference>
<evidence type="ECO:0000256" key="2">
    <source>
        <dbReference type="ARBA" id="ARBA00023125"/>
    </source>
</evidence>
<dbReference type="PANTHER" id="PTHR35528:SF3">
    <property type="entry name" value="BLL1675 PROTEIN"/>
    <property type="match status" value="1"/>
</dbReference>
<keyword evidence="3" id="KW-0233">DNA recombination</keyword>
<dbReference type="PANTHER" id="PTHR35528">
    <property type="entry name" value="BLL1675 PROTEIN"/>
    <property type="match status" value="1"/>
</dbReference>